<dbReference type="GO" id="GO:0005576">
    <property type="term" value="C:extracellular region"/>
    <property type="evidence" value="ECO:0007669"/>
    <property type="project" value="InterPro"/>
</dbReference>
<protein>
    <submittedName>
        <fullName evidence="1">Uncharacterized protein</fullName>
    </submittedName>
</protein>
<organism evidence="1 2">
    <name type="scientific">Chara braunii</name>
    <name type="common">Braun's stonewort</name>
    <dbReference type="NCBI Taxonomy" id="69332"/>
    <lineage>
        <taxon>Eukaryota</taxon>
        <taxon>Viridiplantae</taxon>
        <taxon>Streptophyta</taxon>
        <taxon>Charophyceae</taxon>
        <taxon>Charales</taxon>
        <taxon>Characeae</taxon>
        <taxon>Chara</taxon>
    </lineage>
</organism>
<dbReference type="SUPFAM" id="SSF53955">
    <property type="entry name" value="Lysozyme-like"/>
    <property type="match status" value="1"/>
</dbReference>
<dbReference type="Proteomes" id="UP000265515">
    <property type="component" value="Unassembled WGS sequence"/>
</dbReference>
<dbReference type="GO" id="GO:0016977">
    <property type="term" value="F:chitosanase activity"/>
    <property type="evidence" value="ECO:0007669"/>
    <property type="project" value="InterPro"/>
</dbReference>
<dbReference type="Gramene" id="GBG61119">
    <property type="protein sequence ID" value="GBG61119"/>
    <property type="gene ID" value="CBR_g19196"/>
</dbReference>
<name>A0A388JTH7_CHABU</name>
<gene>
    <name evidence="1" type="ORF">CBR_g19196</name>
</gene>
<dbReference type="OMA" id="DLYTWIV"/>
<evidence type="ECO:0000313" key="2">
    <source>
        <dbReference type="Proteomes" id="UP000265515"/>
    </source>
</evidence>
<sequence length="258" mass="28471">MAAAIAKKRALQLTNVLENGETEFNFGYAKRMSDGKGIAFGCLRWRTGFGDGLSIIQSYARAKPGTALARYLPAMEAIKRSKEPGKLTGMDGFEAAVSQAASRDPIFRSIQRDEVDELYWLPSQGRAQSLGLRYDLSKSLLYDTWVQHGQEDKPGRAALGTDTIIEMTNNATSRPAGRGGAAERDWVLAFLDSRQYALATAQGLWRNWRSTVKRIDVYRQLIAAGAWNFDRPIVLGSAPRSSNSWNVAESSFGNHCIS</sequence>
<evidence type="ECO:0000313" key="1">
    <source>
        <dbReference type="EMBL" id="GBG61119.1"/>
    </source>
</evidence>
<dbReference type="OrthoDB" id="76114at2759"/>
<dbReference type="InterPro" id="IPR000400">
    <property type="entry name" value="Glyco_hydro_46"/>
</dbReference>
<reference evidence="1 2" key="1">
    <citation type="journal article" date="2018" name="Cell">
        <title>The Chara Genome: Secondary Complexity and Implications for Plant Terrestrialization.</title>
        <authorList>
            <person name="Nishiyama T."/>
            <person name="Sakayama H."/>
            <person name="Vries J.D."/>
            <person name="Buschmann H."/>
            <person name="Saint-Marcoux D."/>
            <person name="Ullrich K.K."/>
            <person name="Haas F.B."/>
            <person name="Vanderstraeten L."/>
            <person name="Becker D."/>
            <person name="Lang D."/>
            <person name="Vosolsobe S."/>
            <person name="Rombauts S."/>
            <person name="Wilhelmsson P.K.I."/>
            <person name="Janitza P."/>
            <person name="Kern R."/>
            <person name="Heyl A."/>
            <person name="Rumpler F."/>
            <person name="Villalobos L.I.A.C."/>
            <person name="Clay J.M."/>
            <person name="Skokan R."/>
            <person name="Toyoda A."/>
            <person name="Suzuki Y."/>
            <person name="Kagoshima H."/>
            <person name="Schijlen E."/>
            <person name="Tajeshwar N."/>
            <person name="Catarino B."/>
            <person name="Hetherington A.J."/>
            <person name="Saltykova A."/>
            <person name="Bonnot C."/>
            <person name="Breuninger H."/>
            <person name="Symeonidi A."/>
            <person name="Radhakrishnan G.V."/>
            <person name="Van Nieuwerburgh F."/>
            <person name="Deforce D."/>
            <person name="Chang C."/>
            <person name="Karol K.G."/>
            <person name="Hedrich R."/>
            <person name="Ulvskov P."/>
            <person name="Glockner G."/>
            <person name="Delwiche C.F."/>
            <person name="Petrasek J."/>
            <person name="Van de Peer Y."/>
            <person name="Friml J."/>
            <person name="Beilby M."/>
            <person name="Dolan L."/>
            <person name="Kohara Y."/>
            <person name="Sugano S."/>
            <person name="Fujiyama A."/>
            <person name="Delaux P.-M."/>
            <person name="Quint M."/>
            <person name="TheiBen G."/>
            <person name="Hagemann M."/>
            <person name="Harholt J."/>
            <person name="Dunand C."/>
            <person name="Zachgo S."/>
            <person name="Langdale J."/>
            <person name="Maumus F."/>
            <person name="Straeten D.V.D."/>
            <person name="Gould S.B."/>
            <person name="Rensing S.A."/>
        </authorList>
    </citation>
    <scope>NUCLEOTIDE SEQUENCE [LARGE SCALE GENOMIC DNA]</scope>
    <source>
        <strain evidence="1 2">S276</strain>
    </source>
</reference>
<dbReference type="InterPro" id="IPR023099">
    <property type="entry name" value="Glyco_hydro_46_N"/>
</dbReference>
<dbReference type="AlphaFoldDB" id="A0A388JTH7"/>
<comment type="caution">
    <text evidence="1">The sequence shown here is derived from an EMBL/GenBank/DDBJ whole genome shotgun (WGS) entry which is preliminary data.</text>
</comment>
<dbReference type="Pfam" id="PF01374">
    <property type="entry name" value="Glyco_hydro_46"/>
    <property type="match status" value="1"/>
</dbReference>
<accession>A0A388JTH7</accession>
<dbReference type="InterPro" id="IPR023346">
    <property type="entry name" value="Lysozyme-like_dom_sf"/>
</dbReference>
<keyword evidence="2" id="KW-1185">Reference proteome</keyword>
<dbReference type="Gene3D" id="1.20.141.10">
    <property type="entry name" value="Chitosanase, subunit A, domain 1"/>
    <property type="match status" value="1"/>
</dbReference>
<dbReference type="GO" id="GO:0005975">
    <property type="term" value="P:carbohydrate metabolic process"/>
    <property type="evidence" value="ECO:0007669"/>
    <property type="project" value="InterPro"/>
</dbReference>
<dbReference type="Gene3D" id="3.30.386.10">
    <property type="entry name" value="Chitosanase, subunit A, domain 2"/>
    <property type="match status" value="1"/>
</dbReference>
<proteinExistence type="predicted"/>
<dbReference type="EMBL" id="BFEA01000017">
    <property type="protein sequence ID" value="GBG61119.1"/>
    <property type="molecule type" value="Genomic_DNA"/>
</dbReference>